<protein>
    <submittedName>
        <fullName evidence="2">Uncharacterized protein</fullName>
    </submittedName>
</protein>
<dbReference type="AlphaFoldDB" id="A0A914Y1L3"/>
<organism evidence="1 2">
    <name type="scientific">Panagrolaimus superbus</name>
    <dbReference type="NCBI Taxonomy" id="310955"/>
    <lineage>
        <taxon>Eukaryota</taxon>
        <taxon>Metazoa</taxon>
        <taxon>Ecdysozoa</taxon>
        <taxon>Nematoda</taxon>
        <taxon>Chromadorea</taxon>
        <taxon>Rhabditida</taxon>
        <taxon>Tylenchina</taxon>
        <taxon>Panagrolaimomorpha</taxon>
        <taxon>Panagrolaimoidea</taxon>
        <taxon>Panagrolaimidae</taxon>
        <taxon>Panagrolaimus</taxon>
    </lineage>
</organism>
<evidence type="ECO:0000313" key="1">
    <source>
        <dbReference type="Proteomes" id="UP000887577"/>
    </source>
</evidence>
<dbReference type="Proteomes" id="UP000887577">
    <property type="component" value="Unplaced"/>
</dbReference>
<name>A0A914Y1L3_9BILA</name>
<dbReference type="WBParaSite" id="PSU_v2.g13116.t1">
    <property type="protein sequence ID" value="PSU_v2.g13116.t1"/>
    <property type="gene ID" value="PSU_v2.g13116"/>
</dbReference>
<sequence>MKFYNGSQEKSDVLDETDICLCHNEYNHCVANNENGEIPEIIPSEDIENLDYLKKFPSESMNIAGTTTTTTTQAPEIREALGFDVCKIKNN</sequence>
<evidence type="ECO:0000313" key="2">
    <source>
        <dbReference type="WBParaSite" id="PSU_v2.g13116.t1"/>
    </source>
</evidence>
<reference evidence="2" key="1">
    <citation type="submission" date="2022-11" db="UniProtKB">
        <authorList>
            <consortium name="WormBaseParasite"/>
        </authorList>
    </citation>
    <scope>IDENTIFICATION</scope>
</reference>
<accession>A0A914Y1L3</accession>
<keyword evidence="1" id="KW-1185">Reference proteome</keyword>
<proteinExistence type="predicted"/>